<reference evidence="3 4" key="1">
    <citation type="submission" date="2017-09" db="EMBL/GenBank/DDBJ databases">
        <title>Genome sequencing of Besnoitia besnoiti strain Bb-Ger1.</title>
        <authorList>
            <person name="Schares G."/>
            <person name="Venepally P."/>
            <person name="Lorenzi H.A."/>
        </authorList>
    </citation>
    <scope>NUCLEOTIDE SEQUENCE [LARGE SCALE GENOMIC DNA]</scope>
    <source>
        <strain evidence="3 4">Bb-Ger1</strain>
    </source>
</reference>
<dbReference type="EMBL" id="NWUJ01000002">
    <property type="protein sequence ID" value="PFH37176.1"/>
    <property type="molecule type" value="Genomic_DNA"/>
</dbReference>
<comment type="caution">
    <text evidence="3">The sequence shown here is derived from an EMBL/GenBank/DDBJ whole genome shotgun (WGS) entry which is preliminary data.</text>
</comment>
<evidence type="ECO:0000313" key="4">
    <source>
        <dbReference type="Proteomes" id="UP000224006"/>
    </source>
</evidence>
<feature type="region of interest" description="Disordered" evidence="1">
    <location>
        <begin position="719"/>
        <end position="765"/>
    </location>
</feature>
<evidence type="ECO:0000256" key="1">
    <source>
        <dbReference type="SAM" id="MobiDB-lite"/>
    </source>
</evidence>
<dbReference type="InterPro" id="IPR045034">
    <property type="entry name" value="O-acyltransferase_WSD1-like"/>
</dbReference>
<feature type="compositionally biased region" description="Low complexity" evidence="1">
    <location>
        <begin position="468"/>
        <end position="480"/>
    </location>
</feature>
<gene>
    <name evidence="3" type="ORF">BESB_036340</name>
</gene>
<proteinExistence type="predicted"/>
<feature type="compositionally biased region" description="Basic and acidic residues" evidence="1">
    <location>
        <begin position="1021"/>
        <end position="1036"/>
    </location>
</feature>
<dbReference type="PANTHER" id="PTHR31650:SF1">
    <property type="entry name" value="WAX ESTER SYNTHASE_DIACYLGLYCEROL ACYLTRANSFERASE 4-RELATED"/>
    <property type="match status" value="1"/>
</dbReference>
<sequence length="1280" mass="140949">MLQWAMTWEEFGEQAIEKLIFGLGNTVPVAAELALSIAAALTSLVATDANVVAAVDAMTETEARAAAEPQGSVYTTGRRREEDLCAGTDSRRPEDMVKRLWRVGEGWWLSWPWRSSLVAAADMRTRDHERCPQEKPLHLSNLTASPSSRPPRRTEIFEVLSGQELMMFSQPLMVVSGVGFSDHLSLDDLIDVVETQLLAKKELGDMEIDVMEPEHSNDPEPLTVYKHPRLRTVIGKLFGRYCWVRAEDFDVRNHVLKLNRHEVLSLLRHHKGRLHRLHAGVILPSLQHHQSGSHEEESRYSACGSTDSEASYPGETLCDGGDSCSCIVTSAEAQALENILATQALQPSMPLWQFVLLEHVELPVFDEAEAEAPNPNSRTHGDVQEGPCTPRPTGSMVMFRIHHAVADGIAITNMFLSDVLSACSATESGMAASNGDEILEADSGASGPCYRATSSHSSEAAPEYEATSSSSGGLRASGRRQGVTGAETTCSIGADKRTLSGAGEELTRTPHETQVSGETGTYHDPVGSLPEDPQRKRRSQRANFDAAGTARFFPPLTREDRVGAPAENSRRSSTLNRRPIKSLVPPLTRPSSVILTALMQLISYLHVPFTVVSLLMLTEEKSWDSPERSRPQRSGRVSVLQPIRFRLQDLKRLRRKLAALPPGRDKTTANLGKSQIHTDAPVFSGGGRLRQWRDHLRDKPLRSLLLFVARSIHSAVRNEGVCPRRQRPPTRSDRRPGAEDGSCRSIQQTTEAELTGRDNDSARSGVTNKDLFTINELLATCLVGGICRYVHRKVALKYAASERQADVRVVSSGEQCEKQKSPSHRDWIAQEQRTAFRKDAASEKLRQATASLATVCRSPDHSCSNVSKIGLLPYNKSVSALSSYTTSTCSTTTSSKSSSPLCCPDCGSAKGSGWWAERFSYVRRACGGPCMCGGGDTWIKDNAVAHVSFRGPAGSGNTAAGSDIDRPNECDSYEFRTACQTPSESWIHQGFDVPLSQARTEVIILRRRQPQAVTGESLTYETRRFEGRSQDNEVQPRHSPGQHSKEAVSPMGSDSVTGESTEQGQALSSVNPCKSVQEARDWEEERRRQVLHMELDMLEQLIPQLNIVVPVNLRTTEEESFELRNNFTTAVVQVAAADGFKATSAYERLLGVRKSLRKSVKSLGALVFAFMEKVSFCTTPDFLLFLQLWLTKKVSLLFSNVPGPSELPQIHGRQVHAMHFIGPLAGQIGLIVSAFSYADHLDLVITADTAMLESPELFRRCILEEYRELKRLCPLTPSSG</sequence>
<dbReference type="Proteomes" id="UP000224006">
    <property type="component" value="Chromosome II"/>
</dbReference>
<dbReference type="Pfam" id="PF06974">
    <property type="entry name" value="WS_DGAT_C"/>
    <property type="match status" value="1"/>
</dbReference>
<feature type="compositionally biased region" description="Basic and acidic residues" evidence="1">
    <location>
        <begin position="730"/>
        <end position="742"/>
    </location>
</feature>
<dbReference type="RefSeq" id="XP_029221185.1">
    <property type="nucleotide sequence ID" value="XM_029362220.1"/>
</dbReference>
<feature type="compositionally biased region" description="Basic and acidic residues" evidence="1">
    <location>
        <begin position="128"/>
        <end position="137"/>
    </location>
</feature>
<protein>
    <recommendedName>
        <fullName evidence="2">O-acyltransferase WSD1 C-terminal domain-containing protein</fullName>
    </recommendedName>
</protein>
<keyword evidence="4" id="KW-1185">Reference proteome</keyword>
<dbReference type="GeneID" id="40308615"/>
<feature type="region of interest" description="Disordered" evidence="1">
    <location>
        <begin position="446"/>
        <end position="577"/>
    </location>
</feature>
<dbReference type="GO" id="GO:0019432">
    <property type="term" value="P:triglyceride biosynthetic process"/>
    <property type="evidence" value="ECO:0007669"/>
    <property type="project" value="TreeGrafter"/>
</dbReference>
<feature type="domain" description="O-acyltransferase WSD1 C-terminal" evidence="2">
    <location>
        <begin position="1143"/>
        <end position="1270"/>
    </location>
</feature>
<feature type="compositionally biased region" description="Polar residues" evidence="1">
    <location>
        <begin position="1052"/>
        <end position="1074"/>
    </location>
</feature>
<dbReference type="OrthoDB" id="619536at2759"/>
<dbReference type="PANTHER" id="PTHR31650">
    <property type="entry name" value="O-ACYLTRANSFERASE (WSD1-LIKE) FAMILY PROTEIN"/>
    <property type="match status" value="1"/>
</dbReference>
<evidence type="ECO:0000313" key="3">
    <source>
        <dbReference type="EMBL" id="PFH37176.1"/>
    </source>
</evidence>
<evidence type="ECO:0000259" key="2">
    <source>
        <dbReference type="Pfam" id="PF06974"/>
    </source>
</evidence>
<dbReference type="KEGG" id="bbes:BESB_036340"/>
<feature type="region of interest" description="Disordered" evidence="1">
    <location>
        <begin position="128"/>
        <end position="151"/>
    </location>
</feature>
<dbReference type="VEuPathDB" id="ToxoDB:BESB_036340"/>
<dbReference type="AlphaFoldDB" id="A0A2A9MM69"/>
<dbReference type="GO" id="GO:0005886">
    <property type="term" value="C:plasma membrane"/>
    <property type="evidence" value="ECO:0007669"/>
    <property type="project" value="TreeGrafter"/>
</dbReference>
<feature type="region of interest" description="Disordered" evidence="1">
    <location>
        <begin position="1015"/>
        <end position="1079"/>
    </location>
</feature>
<accession>A0A2A9MM69</accession>
<name>A0A2A9MM69_BESBE</name>
<organism evidence="3 4">
    <name type="scientific">Besnoitia besnoiti</name>
    <name type="common">Apicomplexan protozoan</name>
    <dbReference type="NCBI Taxonomy" id="94643"/>
    <lineage>
        <taxon>Eukaryota</taxon>
        <taxon>Sar</taxon>
        <taxon>Alveolata</taxon>
        <taxon>Apicomplexa</taxon>
        <taxon>Conoidasida</taxon>
        <taxon>Coccidia</taxon>
        <taxon>Eucoccidiorida</taxon>
        <taxon>Eimeriorina</taxon>
        <taxon>Sarcocystidae</taxon>
        <taxon>Besnoitia</taxon>
    </lineage>
</organism>
<dbReference type="InterPro" id="IPR009721">
    <property type="entry name" value="O-acyltransferase_WSD1_C"/>
</dbReference>
<dbReference type="GO" id="GO:0008374">
    <property type="term" value="F:O-acyltransferase activity"/>
    <property type="evidence" value="ECO:0007669"/>
    <property type="project" value="InterPro"/>
</dbReference>